<evidence type="ECO:0000259" key="4">
    <source>
        <dbReference type="Pfam" id="PF03537"/>
    </source>
</evidence>
<comment type="catalytic activity">
    <reaction evidence="1">
        <text>Hydrolysis of terminal, non-reducing alpha-D-galactose residues in alpha-D-galactosides, including galactose oligosaccharides, galactomannans and galactolipids.</text>
        <dbReference type="EC" id="3.2.1.22"/>
    </reaction>
</comment>
<feature type="domain" description="Glycoside-hydrolase family GH114 TIM-barrel" evidence="4">
    <location>
        <begin position="30"/>
        <end position="261"/>
    </location>
</feature>
<evidence type="ECO:0000256" key="3">
    <source>
        <dbReference type="SAM" id="SignalP"/>
    </source>
</evidence>
<dbReference type="Gene3D" id="3.20.20.70">
    <property type="entry name" value="Aldolase class I"/>
    <property type="match status" value="1"/>
</dbReference>
<dbReference type="EMBL" id="MCOG01000089">
    <property type="protein sequence ID" value="ORY54056.1"/>
    <property type="molecule type" value="Genomic_DNA"/>
</dbReference>
<protein>
    <recommendedName>
        <fullName evidence="2">alpha-galactosidase</fullName>
        <ecNumber evidence="2">3.2.1.22</ecNumber>
    </recommendedName>
</protein>
<proteinExistence type="predicted"/>
<dbReference type="EC" id="3.2.1.22" evidence="2"/>
<dbReference type="InterPro" id="IPR004352">
    <property type="entry name" value="GH114_TIM-barrel"/>
</dbReference>
<dbReference type="PANTHER" id="PTHR35273">
    <property type="entry name" value="ALPHA-1,4 POLYGALACTOSAMINIDASE, PUTATIVE (AFU_ORTHOLOGUE AFUA_3G07890)-RELATED"/>
    <property type="match status" value="1"/>
</dbReference>
<organism evidence="5 6">
    <name type="scientific">Neocallimastix californiae</name>
    <dbReference type="NCBI Taxonomy" id="1754190"/>
    <lineage>
        <taxon>Eukaryota</taxon>
        <taxon>Fungi</taxon>
        <taxon>Fungi incertae sedis</taxon>
        <taxon>Chytridiomycota</taxon>
        <taxon>Chytridiomycota incertae sedis</taxon>
        <taxon>Neocallimastigomycetes</taxon>
        <taxon>Neocallimastigales</taxon>
        <taxon>Neocallimastigaceae</taxon>
        <taxon>Neocallimastix</taxon>
    </lineage>
</organism>
<keyword evidence="6" id="KW-1185">Reference proteome</keyword>
<feature type="chain" id="PRO_5013073324" description="alpha-galactosidase" evidence="3">
    <location>
        <begin position="21"/>
        <end position="398"/>
    </location>
</feature>
<sequence length="398" mass="44998">MKFSFSVISTLLLLASSVESRWVPKPGLTWSYSIASKDDVILERKEEVITIDFEKKKELIEKLHKKGKKVICYFSGGTIEKHRDDIADYYAVPGLIKDKEAYTEWDELWLDYRMEEIKPLIRNRMKIAVDKKCDAIEVDCLGAYNYKIVTERWDDPLTKEDAYNFAKWLSKMAHELNISIGLKNVAGIAPYLVDDFDFAVVESCSRSKNVCAKYENFPKKGKAVFTIHYGDFGSFNEQRSTMIQEMKGFGYTCVFNVDNNLKTPGYNFNCDTGSTTNLKGSIPKIDNNIKIGTPTFTTTTKKASTKKVSTKKTTSTKPVVKKTTTISKPVVKKTTTTTKPVVKKTTTTTKPVVKKTTTTTKPVVKKTTTTKSAAKNNKKKTVVKKVKKVVKKKVNKKN</sequence>
<dbReference type="GO" id="GO:0004557">
    <property type="term" value="F:alpha-galactosidase activity"/>
    <property type="evidence" value="ECO:0007669"/>
    <property type="project" value="UniProtKB-EC"/>
</dbReference>
<evidence type="ECO:0000313" key="5">
    <source>
        <dbReference type="EMBL" id="ORY54056.1"/>
    </source>
</evidence>
<dbReference type="SUPFAM" id="SSF51445">
    <property type="entry name" value="(Trans)glycosidases"/>
    <property type="match status" value="1"/>
</dbReference>
<dbReference type="InterPro" id="IPR013785">
    <property type="entry name" value="Aldolase_TIM"/>
</dbReference>
<dbReference type="Proteomes" id="UP000193920">
    <property type="component" value="Unassembled WGS sequence"/>
</dbReference>
<dbReference type="PANTHER" id="PTHR35273:SF2">
    <property type="entry name" value="ALPHA-GALACTOSIDASE"/>
    <property type="match status" value="1"/>
</dbReference>
<reference evidence="5 6" key="1">
    <citation type="submission" date="2016-08" db="EMBL/GenBank/DDBJ databases">
        <title>A Parts List for Fungal Cellulosomes Revealed by Comparative Genomics.</title>
        <authorList>
            <consortium name="DOE Joint Genome Institute"/>
            <person name="Haitjema C.H."/>
            <person name="Gilmore S.P."/>
            <person name="Henske J.K."/>
            <person name="Solomon K.V."/>
            <person name="De Groot R."/>
            <person name="Kuo A."/>
            <person name="Mondo S.J."/>
            <person name="Salamov A.A."/>
            <person name="Labutti K."/>
            <person name="Zhao Z."/>
            <person name="Chiniquy J."/>
            <person name="Barry K."/>
            <person name="Brewer H.M."/>
            <person name="Purvine S.O."/>
            <person name="Wright A.T."/>
            <person name="Boxma B."/>
            <person name="Van Alen T."/>
            <person name="Hackstein J.H."/>
            <person name="Baker S.E."/>
            <person name="Grigoriev I.V."/>
            <person name="O'Malley M.A."/>
        </authorList>
    </citation>
    <scope>NUCLEOTIDE SEQUENCE [LARGE SCALE GENOMIC DNA]</scope>
    <source>
        <strain evidence="5 6">G1</strain>
    </source>
</reference>
<gene>
    <name evidence="5" type="ORF">LY90DRAFT_383247</name>
</gene>
<keyword evidence="3" id="KW-0732">Signal</keyword>
<dbReference type="Pfam" id="PF03537">
    <property type="entry name" value="Glyco_hydro_114"/>
    <property type="match status" value="1"/>
</dbReference>
<name>A0A1Y2D4P0_9FUNG</name>
<evidence type="ECO:0000313" key="6">
    <source>
        <dbReference type="Proteomes" id="UP000193920"/>
    </source>
</evidence>
<dbReference type="OrthoDB" id="2129398at2759"/>
<evidence type="ECO:0000256" key="1">
    <source>
        <dbReference type="ARBA" id="ARBA00001255"/>
    </source>
</evidence>
<accession>A0A1Y2D4P0</accession>
<comment type="caution">
    <text evidence="5">The sequence shown here is derived from an EMBL/GenBank/DDBJ whole genome shotgun (WGS) entry which is preliminary data.</text>
</comment>
<dbReference type="InterPro" id="IPR017853">
    <property type="entry name" value="GH"/>
</dbReference>
<feature type="signal peptide" evidence="3">
    <location>
        <begin position="1"/>
        <end position="20"/>
    </location>
</feature>
<dbReference type="AlphaFoldDB" id="A0A1Y2D4P0"/>
<evidence type="ECO:0000256" key="2">
    <source>
        <dbReference type="ARBA" id="ARBA00012755"/>
    </source>
</evidence>